<dbReference type="InterPro" id="IPR059019">
    <property type="entry name" value="WHD_CapW"/>
</dbReference>
<dbReference type="InterPro" id="IPR026881">
    <property type="entry name" value="WYL_dom"/>
</dbReference>
<gene>
    <name evidence="4" type="ORF">QTP81_14855</name>
</gene>
<dbReference type="PIRSF" id="PIRSF015558">
    <property type="entry name" value="Txn_reg_DeoR_prd"/>
    <property type="match status" value="1"/>
</dbReference>
<dbReference type="EMBL" id="JAUCBP010000012">
    <property type="protein sequence ID" value="MDM7861880.1"/>
    <property type="molecule type" value="Genomic_DNA"/>
</dbReference>
<dbReference type="PROSITE" id="PS52050">
    <property type="entry name" value="WYL"/>
    <property type="match status" value="1"/>
</dbReference>
<comment type="caution">
    <text evidence="4">The sequence shown here is derived from an EMBL/GenBank/DDBJ whole genome shotgun (WGS) entry which is preliminary data.</text>
</comment>
<evidence type="ECO:0000313" key="5">
    <source>
        <dbReference type="Proteomes" id="UP001234343"/>
    </source>
</evidence>
<evidence type="ECO:0000259" key="3">
    <source>
        <dbReference type="Pfam" id="PF26109"/>
    </source>
</evidence>
<dbReference type="InterPro" id="IPR059020">
    <property type="entry name" value="CapW_CTD"/>
</dbReference>
<feature type="domain" description="WYL" evidence="1">
    <location>
        <begin position="120"/>
        <end position="186"/>
    </location>
</feature>
<protein>
    <submittedName>
        <fullName evidence="4">WYL domain-containing protein</fullName>
    </submittedName>
</protein>
<dbReference type="Pfam" id="PF26109">
    <property type="entry name" value="WHD_BrxR"/>
    <property type="match status" value="1"/>
</dbReference>
<sequence>MTELEQIPHAQRERLAYIDFCLQYFGHISRNDLINRFQTGLAASTRDFTLYKELAPDNLILVHQDKQYHRTSHFVPVFEHDPEAVLQSLSRGFGDGISAPIRASAQCFDAVTLVHPNANIIAALMRAIHQGHAIDCDYVSASSGESARTLVPHALVNNGHRWHVRAYDLKHETFRDYVCTRFTRVQNASMTVAAHQRAGADSQFNKLVKLTLIPHPSLKQPRAVELDFGMQDGCYELHVKAAFAAYILRHWQVDCSVGYRFTGQGCQLALANLEVLKMIENPTLAPGCQ</sequence>
<evidence type="ECO:0000313" key="4">
    <source>
        <dbReference type="EMBL" id="MDM7861880.1"/>
    </source>
</evidence>
<organism evidence="4 5">
    <name type="scientific">Alteromonas arenosi</name>
    <dbReference type="NCBI Taxonomy" id="3055817"/>
    <lineage>
        <taxon>Bacteria</taxon>
        <taxon>Pseudomonadati</taxon>
        <taxon>Pseudomonadota</taxon>
        <taxon>Gammaproteobacteria</taxon>
        <taxon>Alteromonadales</taxon>
        <taxon>Alteromonadaceae</taxon>
        <taxon>Alteromonas/Salinimonas group</taxon>
        <taxon>Alteromonas</taxon>
    </lineage>
</organism>
<dbReference type="RefSeq" id="WP_289366562.1">
    <property type="nucleotide sequence ID" value="NZ_JAUCBP010000012.1"/>
</dbReference>
<reference evidence="4 5" key="1">
    <citation type="submission" date="2023-06" db="EMBL/GenBank/DDBJ databases">
        <title>Alteromonas sp. ASW11-36 isolated from intertidal sand.</title>
        <authorList>
            <person name="Li Y."/>
        </authorList>
    </citation>
    <scope>NUCLEOTIDE SEQUENCE [LARGE SCALE GENOMIC DNA]</scope>
    <source>
        <strain evidence="4 5">ASW11-36</strain>
    </source>
</reference>
<proteinExistence type="predicted"/>
<feature type="domain" description="DNA-binding transcriptional repressor CapW C-terminal dimerisation" evidence="2">
    <location>
        <begin position="208"/>
        <end position="275"/>
    </location>
</feature>
<dbReference type="Proteomes" id="UP001234343">
    <property type="component" value="Unassembled WGS sequence"/>
</dbReference>
<keyword evidence="5" id="KW-1185">Reference proteome</keyword>
<evidence type="ECO:0000259" key="1">
    <source>
        <dbReference type="Pfam" id="PF13280"/>
    </source>
</evidence>
<dbReference type="InterPro" id="IPR016634">
    <property type="entry name" value="CapW-like"/>
</dbReference>
<dbReference type="Pfam" id="PF26107">
    <property type="entry name" value="BrxR_CTD"/>
    <property type="match status" value="1"/>
</dbReference>
<dbReference type="Pfam" id="PF13280">
    <property type="entry name" value="WYL"/>
    <property type="match status" value="1"/>
</dbReference>
<name>A0ABT7T0B4_9ALTE</name>
<evidence type="ECO:0000259" key="2">
    <source>
        <dbReference type="Pfam" id="PF26107"/>
    </source>
</evidence>
<accession>A0ABT7T0B4</accession>
<feature type="domain" description="DNA-binding transcriptional repressor CapW winged helix-turn-helix" evidence="3">
    <location>
        <begin position="11"/>
        <end position="87"/>
    </location>
</feature>